<keyword evidence="1 4" id="KW-0349">Heme</keyword>
<dbReference type="InterPro" id="IPR032858">
    <property type="entry name" value="CcoP_N"/>
</dbReference>
<dbReference type="Pfam" id="PF13442">
    <property type="entry name" value="Cytochrome_CBB3"/>
    <property type="match status" value="1"/>
</dbReference>
<dbReference type="InterPro" id="IPR050597">
    <property type="entry name" value="Cytochrome_c_Oxidase_Subunit"/>
</dbReference>
<evidence type="ECO:0000256" key="2">
    <source>
        <dbReference type="ARBA" id="ARBA00022723"/>
    </source>
</evidence>
<evidence type="ECO:0000256" key="3">
    <source>
        <dbReference type="ARBA" id="ARBA00023004"/>
    </source>
</evidence>
<organism evidence="8 9">
    <name type="scientific">Cyclonatronum proteinivorum</name>
    <dbReference type="NCBI Taxonomy" id="1457365"/>
    <lineage>
        <taxon>Bacteria</taxon>
        <taxon>Pseudomonadati</taxon>
        <taxon>Balneolota</taxon>
        <taxon>Balneolia</taxon>
        <taxon>Balneolales</taxon>
        <taxon>Cyclonatronaceae</taxon>
        <taxon>Cyclonatronum</taxon>
    </lineage>
</organism>
<accession>A0A345UNX9</accession>
<name>A0A345UNX9_9BACT</name>
<dbReference type="Gene3D" id="1.10.760.10">
    <property type="entry name" value="Cytochrome c-like domain"/>
    <property type="match status" value="1"/>
</dbReference>
<feature type="region of interest" description="Disordered" evidence="5">
    <location>
        <begin position="194"/>
        <end position="223"/>
    </location>
</feature>
<dbReference type="Gene3D" id="6.10.280.130">
    <property type="match status" value="1"/>
</dbReference>
<dbReference type="GO" id="GO:0046872">
    <property type="term" value="F:metal ion binding"/>
    <property type="evidence" value="ECO:0007669"/>
    <property type="project" value="UniProtKB-KW"/>
</dbReference>
<dbReference type="PANTHER" id="PTHR33751">
    <property type="entry name" value="CBB3-TYPE CYTOCHROME C OXIDASE SUBUNIT FIXP"/>
    <property type="match status" value="1"/>
</dbReference>
<feature type="transmembrane region" description="Helical" evidence="6">
    <location>
        <begin position="43"/>
        <end position="61"/>
    </location>
</feature>
<keyword evidence="3 4" id="KW-0408">Iron</keyword>
<dbReference type="EMBL" id="CP027806">
    <property type="protein sequence ID" value="AXJ02181.1"/>
    <property type="molecule type" value="Genomic_DNA"/>
</dbReference>
<evidence type="ECO:0000259" key="7">
    <source>
        <dbReference type="PROSITE" id="PS51007"/>
    </source>
</evidence>
<dbReference type="InterPro" id="IPR036909">
    <property type="entry name" value="Cyt_c-like_dom_sf"/>
</dbReference>
<evidence type="ECO:0000313" key="8">
    <source>
        <dbReference type="EMBL" id="AXJ02181.1"/>
    </source>
</evidence>
<dbReference type="AlphaFoldDB" id="A0A345UNX9"/>
<keyword evidence="6" id="KW-0812">Transmembrane</keyword>
<dbReference type="InterPro" id="IPR038414">
    <property type="entry name" value="CcoP_N_sf"/>
</dbReference>
<evidence type="ECO:0000256" key="1">
    <source>
        <dbReference type="ARBA" id="ARBA00022617"/>
    </source>
</evidence>
<dbReference type="PANTHER" id="PTHR33751:SF1">
    <property type="entry name" value="CBB3-TYPE CYTOCHROME C OXIDASE SUBUNIT FIXP"/>
    <property type="match status" value="1"/>
</dbReference>
<feature type="compositionally biased region" description="Basic and acidic residues" evidence="5">
    <location>
        <begin position="201"/>
        <end position="210"/>
    </location>
</feature>
<evidence type="ECO:0000256" key="5">
    <source>
        <dbReference type="SAM" id="MobiDB-lite"/>
    </source>
</evidence>
<dbReference type="KEGG" id="cprv:CYPRO_2944"/>
<reference evidence="8 9" key="1">
    <citation type="submission" date="2018-03" db="EMBL/GenBank/DDBJ databases">
        <title>Phenotypic and genomic properties of Cyclonatronum proteinivorum gen. nov., sp. nov., a haloalkaliphilic bacteroidete from soda lakes possessing Na+-translocating rhodopsin.</title>
        <authorList>
            <person name="Toshchakov S.V."/>
            <person name="Korzhenkov A."/>
            <person name="Samarov N.I."/>
            <person name="Kublanov I.V."/>
            <person name="Muntyan M.S."/>
            <person name="Sorokin D.Y."/>
        </authorList>
    </citation>
    <scope>NUCLEOTIDE SEQUENCE [LARGE SCALE GENOMIC DNA]</scope>
    <source>
        <strain evidence="8 9">Omega</strain>
    </source>
</reference>
<dbReference type="OrthoDB" id="9811281at2"/>
<dbReference type="InterPro" id="IPR009056">
    <property type="entry name" value="Cyt_c-like_dom"/>
</dbReference>
<dbReference type="Pfam" id="PF14715">
    <property type="entry name" value="FixP_N"/>
    <property type="match status" value="1"/>
</dbReference>
<evidence type="ECO:0000256" key="4">
    <source>
        <dbReference type="PROSITE-ProRule" id="PRU00433"/>
    </source>
</evidence>
<dbReference type="GO" id="GO:0020037">
    <property type="term" value="F:heme binding"/>
    <property type="evidence" value="ECO:0007669"/>
    <property type="project" value="InterPro"/>
</dbReference>
<keyword evidence="9" id="KW-1185">Reference proteome</keyword>
<dbReference type="RefSeq" id="WP_114985302.1">
    <property type="nucleotide sequence ID" value="NZ_CP027806.1"/>
</dbReference>
<keyword evidence="6" id="KW-0472">Membrane</keyword>
<dbReference type="Proteomes" id="UP000254808">
    <property type="component" value="Chromosome"/>
</dbReference>
<gene>
    <name evidence="8" type="ORF">CYPRO_2944</name>
</gene>
<evidence type="ECO:0000313" key="9">
    <source>
        <dbReference type="Proteomes" id="UP000254808"/>
    </source>
</evidence>
<proteinExistence type="predicted"/>
<keyword evidence="6" id="KW-1133">Transmembrane helix</keyword>
<evidence type="ECO:0000256" key="6">
    <source>
        <dbReference type="SAM" id="Phobius"/>
    </source>
</evidence>
<keyword evidence="2 4" id="KW-0479">Metal-binding</keyword>
<dbReference type="GO" id="GO:0009055">
    <property type="term" value="F:electron transfer activity"/>
    <property type="evidence" value="ECO:0007669"/>
    <property type="project" value="InterPro"/>
</dbReference>
<protein>
    <submittedName>
        <fullName evidence="8">Cytochrome c oxidase cbb3-type subunit 3</fullName>
    </submittedName>
</protein>
<dbReference type="PROSITE" id="PS51007">
    <property type="entry name" value="CYTC"/>
    <property type="match status" value="1"/>
</dbReference>
<feature type="domain" description="Cytochrome c" evidence="7">
    <location>
        <begin position="106"/>
        <end position="190"/>
    </location>
</feature>
<dbReference type="SUPFAM" id="SSF46626">
    <property type="entry name" value="Cytochrome c"/>
    <property type="match status" value="1"/>
</dbReference>
<sequence>MAEQSKKPKNDPDKNLILDDERDLLMDHEYDGIQELDNNMPPWWLYGFYVTIIFAVGYLLYYDVLGWGPSQEEEYEIEMAMAAERYGIQETEARDFSQAVLLTDAASLERGREVFNASTNLCTTCHGQNAQGLVGPDLTNEYWKYGCDMESLMVSISEGFPTRGMPAYGSTVRIGDDDLAKLASYIISLRGTNPAGAKAPDMSRSERCEDPTAAGEDVPAADE</sequence>